<accession>A0A8K0QWV7</accession>
<name>A0A8K0QWV7_9PLEO</name>
<dbReference type="EMBL" id="JAGMVJ010000020">
    <property type="protein sequence ID" value="KAH7075212.1"/>
    <property type="molecule type" value="Genomic_DNA"/>
</dbReference>
<dbReference type="AlphaFoldDB" id="A0A8K0QWV7"/>
<proteinExistence type="predicted"/>
<keyword evidence="2" id="KW-1185">Reference proteome</keyword>
<comment type="caution">
    <text evidence="1">The sequence shown here is derived from an EMBL/GenBank/DDBJ whole genome shotgun (WGS) entry which is preliminary data.</text>
</comment>
<evidence type="ECO:0000313" key="2">
    <source>
        <dbReference type="Proteomes" id="UP000813461"/>
    </source>
</evidence>
<reference evidence="1" key="1">
    <citation type="journal article" date="2021" name="Nat. Commun.">
        <title>Genetic determinants of endophytism in the Arabidopsis root mycobiome.</title>
        <authorList>
            <person name="Mesny F."/>
            <person name="Miyauchi S."/>
            <person name="Thiergart T."/>
            <person name="Pickel B."/>
            <person name="Atanasova L."/>
            <person name="Karlsson M."/>
            <person name="Huettel B."/>
            <person name="Barry K.W."/>
            <person name="Haridas S."/>
            <person name="Chen C."/>
            <person name="Bauer D."/>
            <person name="Andreopoulos W."/>
            <person name="Pangilinan J."/>
            <person name="LaButti K."/>
            <person name="Riley R."/>
            <person name="Lipzen A."/>
            <person name="Clum A."/>
            <person name="Drula E."/>
            <person name="Henrissat B."/>
            <person name="Kohler A."/>
            <person name="Grigoriev I.V."/>
            <person name="Martin F.M."/>
            <person name="Hacquard S."/>
        </authorList>
    </citation>
    <scope>NUCLEOTIDE SEQUENCE</scope>
    <source>
        <strain evidence="1">MPI-SDFR-AT-0120</strain>
    </source>
</reference>
<evidence type="ECO:0000313" key="1">
    <source>
        <dbReference type="EMBL" id="KAH7075212.1"/>
    </source>
</evidence>
<protein>
    <submittedName>
        <fullName evidence="1">Uncharacterized protein</fullName>
    </submittedName>
</protein>
<sequence>MASGLQCDSSMLAEIPRCGDGEELRRCGSGRRDARGGDACWGRRRAGLGTRRVSAGTRCRHRGLSLRLSAVTLAACTSTASRVLVHRDSFLWLRSVTDLHTIYVLVLFYPGTAVCSAECPEAALLIKLYSKHSLLLKRRGRNTFLACHVRGDQRRK</sequence>
<organism evidence="1 2">
    <name type="scientific">Paraphoma chrysanthemicola</name>
    <dbReference type="NCBI Taxonomy" id="798071"/>
    <lineage>
        <taxon>Eukaryota</taxon>
        <taxon>Fungi</taxon>
        <taxon>Dikarya</taxon>
        <taxon>Ascomycota</taxon>
        <taxon>Pezizomycotina</taxon>
        <taxon>Dothideomycetes</taxon>
        <taxon>Pleosporomycetidae</taxon>
        <taxon>Pleosporales</taxon>
        <taxon>Pleosporineae</taxon>
        <taxon>Phaeosphaeriaceae</taxon>
        <taxon>Paraphoma</taxon>
    </lineage>
</organism>
<gene>
    <name evidence="1" type="ORF">FB567DRAFT_186012</name>
</gene>
<dbReference type="Proteomes" id="UP000813461">
    <property type="component" value="Unassembled WGS sequence"/>
</dbReference>